<proteinExistence type="inferred from homology"/>
<reference evidence="9 10" key="1">
    <citation type="submission" date="2016-01" db="EMBL/GenBank/DDBJ databases">
        <authorList>
            <person name="Oliw E.H."/>
        </authorList>
    </citation>
    <scope>NUCLEOTIDE SEQUENCE [LARGE SCALE GENOMIC DNA]</scope>
    <source>
        <strain evidence="9 10">DY10</strain>
    </source>
</reference>
<evidence type="ECO:0000256" key="6">
    <source>
        <dbReference type="SAM" id="SignalP"/>
    </source>
</evidence>
<keyword evidence="3 6" id="KW-0732">Signal</keyword>
<feature type="domain" description="RagB/SusD" evidence="7">
    <location>
        <begin position="318"/>
        <end position="505"/>
    </location>
</feature>
<evidence type="ECO:0000256" key="5">
    <source>
        <dbReference type="ARBA" id="ARBA00023237"/>
    </source>
</evidence>
<organism evidence="9 10">
    <name type="scientific">Spirosoma montaniterrae</name>
    <dbReference type="NCBI Taxonomy" id="1178516"/>
    <lineage>
        <taxon>Bacteria</taxon>
        <taxon>Pseudomonadati</taxon>
        <taxon>Bacteroidota</taxon>
        <taxon>Cytophagia</taxon>
        <taxon>Cytophagales</taxon>
        <taxon>Cytophagaceae</taxon>
        <taxon>Spirosoma</taxon>
    </lineage>
</organism>
<dbReference type="Gene3D" id="1.25.40.390">
    <property type="match status" value="1"/>
</dbReference>
<dbReference type="InterPro" id="IPR011990">
    <property type="entry name" value="TPR-like_helical_dom_sf"/>
</dbReference>
<dbReference type="CDD" id="cd08977">
    <property type="entry name" value="SusD"/>
    <property type="match status" value="1"/>
</dbReference>
<feature type="chain" id="PRO_5013360845" evidence="6">
    <location>
        <begin position="24"/>
        <end position="505"/>
    </location>
</feature>
<keyword evidence="4" id="KW-0472">Membrane</keyword>
<evidence type="ECO:0000259" key="8">
    <source>
        <dbReference type="Pfam" id="PF14322"/>
    </source>
</evidence>
<dbReference type="Pfam" id="PF14322">
    <property type="entry name" value="SusD-like_3"/>
    <property type="match status" value="1"/>
</dbReference>
<evidence type="ECO:0000259" key="7">
    <source>
        <dbReference type="Pfam" id="PF07980"/>
    </source>
</evidence>
<comment type="similarity">
    <text evidence="2">Belongs to the SusD family.</text>
</comment>
<accession>A0A1P9WWU5</accession>
<dbReference type="EMBL" id="CP014263">
    <property type="protein sequence ID" value="AQG79862.1"/>
    <property type="molecule type" value="Genomic_DNA"/>
</dbReference>
<dbReference type="AlphaFoldDB" id="A0A1P9WWU5"/>
<evidence type="ECO:0000313" key="9">
    <source>
        <dbReference type="EMBL" id="AQG79862.1"/>
    </source>
</evidence>
<dbReference type="KEGG" id="smon:AWR27_11310"/>
<dbReference type="Pfam" id="PF07980">
    <property type="entry name" value="SusD_RagB"/>
    <property type="match status" value="1"/>
</dbReference>
<name>A0A1P9WWU5_9BACT</name>
<dbReference type="STRING" id="1178516.AWR27_11310"/>
<sequence length="505" mass="55293">MNHTKKIARLAVLSILLGVGLTACNEFLNAPPQGQIGVAAVSSDPAAAQNLVTGVYNTMWEGGMHGFDYVGMTNIASDDADKGSSPADGANSFGTLDNLNPTPGVGNLNNVWATYFRAIARANQALALIPSSPANQATRNQLEGEVRFLRAYFYFTLVRFFGGVPLIDRVPPVEEINNTALQARASKEQIYALIVSDLRFAVNGLPIKGQTQTGRATKAAAMGLLAKVYMYQKNWQQAYALSDSILKNQAGTYDLLPNYANIWREVGANSNESLFEVQTGINLACNAAIPLYSVCQGPRAGGKRGWSDLGFGFGTPSQSLLDEYEPNDRRRAATIIFINPAPLGTVLWDGYRIPSRDSVENDRYNYKSYHSRTSERNCGNNDRLPKNLRILRLGEVVLMHAEAALALGRTADALADINRLRARAGLPAHTTIDQAKIWRERRVELAMEHDRFFDLIRQEELQPGRAAQAFTAHGKTFVKGKSEVFPIPQTQIQLSGGVLTQNPGY</sequence>
<dbReference type="InterPro" id="IPR033985">
    <property type="entry name" value="SusD-like_N"/>
</dbReference>
<dbReference type="OrthoDB" id="636214at2"/>
<dbReference type="InterPro" id="IPR012944">
    <property type="entry name" value="SusD_RagB_dom"/>
</dbReference>
<keyword evidence="10" id="KW-1185">Reference proteome</keyword>
<dbReference type="Proteomes" id="UP000187941">
    <property type="component" value="Chromosome"/>
</dbReference>
<keyword evidence="5" id="KW-0998">Cell outer membrane</keyword>
<protein>
    <submittedName>
        <fullName evidence="9">Carbohydrate-binding protein SusD</fullName>
    </submittedName>
</protein>
<evidence type="ECO:0000256" key="4">
    <source>
        <dbReference type="ARBA" id="ARBA00023136"/>
    </source>
</evidence>
<feature type="domain" description="SusD-like N-terminal" evidence="8">
    <location>
        <begin position="78"/>
        <end position="230"/>
    </location>
</feature>
<comment type="subcellular location">
    <subcellularLocation>
        <location evidence="1">Cell outer membrane</location>
    </subcellularLocation>
</comment>
<evidence type="ECO:0000256" key="1">
    <source>
        <dbReference type="ARBA" id="ARBA00004442"/>
    </source>
</evidence>
<evidence type="ECO:0000313" key="10">
    <source>
        <dbReference type="Proteomes" id="UP000187941"/>
    </source>
</evidence>
<evidence type="ECO:0000256" key="3">
    <source>
        <dbReference type="ARBA" id="ARBA00022729"/>
    </source>
</evidence>
<gene>
    <name evidence="9" type="ORF">AWR27_11310</name>
</gene>
<evidence type="ECO:0000256" key="2">
    <source>
        <dbReference type="ARBA" id="ARBA00006275"/>
    </source>
</evidence>
<dbReference type="SUPFAM" id="SSF48452">
    <property type="entry name" value="TPR-like"/>
    <property type="match status" value="1"/>
</dbReference>
<dbReference type="RefSeq" id="WP_077131296.1">
    <property type="nucleotide sequence ID" value="NZ_CP014263.1"/>
</dbReference>
<dbReference type="GO" id="GO:0009279">
    <property type="term" value="C:cell outer membrane"/>
    <property type="evidence" value="ECO:0007669"/>
    <property type="project" value="UniProtKB-SubCell"/>
</dbReference>
<feature type="signal peptide" evidence="6">
    <location>
        <begin position="1"/>
        <end position="23"/>
    </location>
</feature>
<dbReference type="PROSITE" id="PS51257">
    <property type="entry name" value="PROKAR_LIPOPROTEIN"/>
    <property type="match status" value="1"/>
</dbReference>